<dbReference type="Proteomes" id="UP000017127">
    <property type="component" value="Unassembled WGS sequence"/>
</dbReference>
<dbReference type="InterPro" id="IPR029787">
    <property type="entry name" value="Nucleotide_cyclase"/>
</dbReference>
<feature type="domain" description="PAC" evidence="3">
    <location>
        <begin position="801"/>
        <end position="851"/>
    </location>
</feature>
<dbReference type="Gene3D" id="3.30.450.20">
    <property type="entry name" value="PAS domain"/>
    <property type="match status" value="6"/>
</dbReference>
<dbReference type="SMART" id="SM00052">
    <property type="entry name" value="EAL"/>
    <property type="match status" value="1"/>
</dbReference>
<feature type="domain" description="PAS" evidence="2">
    <location>
        <begin position="852"/>
        <end position="896"/>
    </location>
</feature>
<name>U7QJX5_9CYAN</name>
<evidence type="ECO:0000259" key="4">
    <source>
        <dbReference type="PROSITE" id="PS50883"/>
    </source>
</evidence>
<dbReference type="InterPro" id="IPR035965">
    <property type="entry name" value="PAS-like_dom_sf"/>
</dbReference>
<feature type="domain" description="PAS" evidence="2">
    <location>
        <begin position="602"/>
        <end position="651"/>
    </location>
</feature>
<sequence>MSDLNFLKSVKKILSSALAASLILGATLIFWQNLKQEKKAEFEYNTQLTKIHLKIELQDKIKDRVLLLNQISKQWHFNPPSRLEREAQARLFLTNTTGYQAIIWTEKDTNKNNNLIISKANSEIPPKDLELAVAEGGKIAQISIQQSDQLIVKPLIDTLFKEQLLLVIIPDFEQDELQETTLGILSVNDCLNEIKIQTIDEYINFPFTATDHNDQTVIWTFVNPNQTEWIQDIDQELDQQVQELQIASNLTRLTTQNTPLSDLLLGGGMTISLLAGISTFLAQTSREKNKQLNQINQDLSEEIHLREAALHQYQKVEQERDCLFLLSPDLLCIAGFDSCFKRINPCFETTLGYTQAQLLAQPLVTWVHPEDRAETLIKWQELLTGKSIQFENRYRCQDDSYIWLSWKATPSLETNLVYAVARNITHRKQVEALLRSRVHQQASVAQLGQSALTQTSLNELFTEAVTLMAEVLEVEYTKVLELLPDGQTLRLRAGVGWLEGLVGTATVGTEINSQAGYTLLSREPIIVEDLRTETRFNGPALLRDHHVISGMSVMIRLKDRIFGVLGAHTRSKQFFSQDDVNFLQAIANILATAVEQVQSTERLQLLERAINSASNGIIITDPNQPDNPIIYANSAVERITGFATSEIIGRNPRFFQQNNRNQPGIDELRKAIEQARECNVILQNYRLDGTLIWIELYISPVFNDVGELTHFIGVQNNITERRQTEVALQASEARLRGILDIAQDGIISIDQQDRIQLFNQGAEQIFGYSSETVIGQPLDLLIPQQYLQTYYSENLDQSLNKPLEIIGRRQNGTEFPAEASVSKLELAEGIFFTIILRDISNRKQAEIDLLESQNRLSTIVTAISDALIVVDSDGIIRFINPAAESLFNRSHSELLGYWFGSLYGKLGEATEVNIVDIKGNLSMAEMQVVNIIWEGKPATLASLRNVTERYQAMQQVQQTRNFLQTLIDHLPVAVFVKEGKSEQFGQFTFWNKTSEKLFGLTSEQVIGKTVHELFPPEQATRMIQQDQEAFNWGLMLDISEEIVQSNSLGNRILHTVKVPLYDDEMEPEHLLCICEDITERQQAEAQLRENEQFLQSIYQGAAVSIFVVDVLENGDFRYVGLNPIHEQLTQFTTTQLKGKTPEQILPPSYAKVVRQHYIDCVTAKKTISYEEMMPFQESISYWLTQLTPICDRNDHIFRIVGTSINITERKLAEEKLRHNAYHDSLTNLPNRAFFMERLQEAIHQVKIQEEYLFAVLFFDLDDFKYINDSLGHAVGDQLLIALTSRLKSCLRKTDILARFGGDEFTILLGGIQQIDQVIKVAQSIQQELNLPFVLGSHQVFTNASIGIALVTADYQHPEEILRDADIAMYSAKAQGQGKSAIFNRQMHLKMLERLQLETDLRQAIEQKQFQVYYQPIVCLKTHKITGFEALIRWQHPDGNWISPAKFIPITEITGLIVEIGQWVLYQACLQMKTWHEQFPDFPNLTISVNLSGRQLREPDLVDKIDDILQETGLKHDCLKLEITESMLMDNPSAVKTLLKQIKYRQIKLSLDDFGTGYSSLSYLHSFPIDTLKIDRAFVVHANSEFKNKAITQAIVTLAQSLGMEVIAEGIETTDQLEQLKQLKCEFGQGYFFSKPLAQADIEKLLQSTQKLPIEKQ</sequence>
<feature type="domain" description="EAL" evidence="4">
    <location>
        <begin position="1393"/>
        <end position="1649"/>
    </location>
</feature>
<dbReference type="OrthoDB" id="425396at2"/>
<dbReference type="SUPFAM" id="SSF55781">
    <property type="entry name" value="GAF domain-like"/>
    <property type="match status" value="1"/>
</dbReference>
<dbReference type="EMBL" id="AUZM01000013">
    <property type="protein sequence ID" value="ERT08198.1"/>
    <property type="molecule type" value="Genomic_DNA"/>
</dbReference>
<dbReference type="Pfam" id="PF00990">
    <property type="entry name" value="GGDEF"/>
    <property type="match status" value="1"/>
</dbReference>
<dbReference type="PATRIC" id="fig|1348334.3.peg.1752"/>
<keyword evidence="1" id="KW-0812">Transmembrane</keyword>
<dbReference type="InterPro" id="IPR013656">
    <property type="entry name" value="PAS_4"/>
</dbReference>
<dbReference type="SMART" id="SM00065">
    <property type="entry name" value="GAF"/>
    <property type="match status" value="1"/>
</dbReference>
<comment type="caution">
    <text evidence="6">The sequence shown here is derived from an EMBL/GenBank/DDBJ whole genome shotgun (WGS) entry which is preliminary data.</text>
</comment>
<dbReference type="Pfam" id="PF01590">
    <property type="entry name" value="GAF"/>
    <property type="match status" value="1"/>
</dbReference>
<evidence type="ECO:0000259" key="2">
    <source>
        <dbReference type="PROSITE" id="PS50112"/>
    </source>
</evidence>
<dbReference type="FunFam" id="3.20.20.450:FF:000001">
    <property type="entry name" value="Cyclic di-GMP phosphodiesterase yahA"/>
    <property type="match status" value="1"/>
</dbReference>
<dbReference type="PANTHER" id="PTHR44757">
    <property type="entry name" value="DIGUANYLATE CYCLASE DGCP"/>
    <property type="match status" value="1"/>
</dbReference>
<feature type="domain" description="PAS" evidence="2">
    <location>
        <begin position="343"/>
        <end position="386"/>
    </location>
</feature>
<feature type="domain" description="PAC" evidence="3">
    <location>
        <begin position="1167"/>
        <end position="1218"/>
    </location>
</feature>
<dbReference type="InterPro" id="IPR001633">
    <property type="entry name" value="EAL_dom"/>
</dbReference>
<dbReference type="RefSeq" id="WP_023065624.1">
    <property type="nucleotide sequence ID" value="NZ_AUZM01000013.1"/>
</dbReference>
<dbReference type="Pfam" id="PF08448">
    <property type="entry name" value="PAS_4"/>
    <property type="match status" value="2"/>
</dbReference>
<dbReference type="Pfam" id="PF08447">
    <property type="entry name" value="PAS_3"/>
    <property type="match status" value="1"/>
</dbReference>
<dbReference type="InterPro" id="IPR052155">
    <property type="entry name" value="Biofilm_reg_signaling"/>
</dbReference>
<dbReference type="InterPro" id="IPR035919">
    <property type="entry name" value="EAL_sf"/>
</dbReference>
<dbReference type="Pfam" id="PF00989">
    <property type="entry name" value="PAS"/>
    <property type="match status" value="1"/>
</dbReference>
<dbReference type="Gene3D" id="3.20.20.450">
    <property type="entry name" value="EAL domain"/>
    <property type="match status" value="1"/>
</dbReference>
<dbReference type="CDD" id="cd01948">
    <property type="entry name" value="EAL"/>
    <property type="match status" value="1"/>
</dbReference>
<dbReference type="Pfam" id="PF13426">
    <property type="entry name" value="PAS_9"/>
    <property type="match status" value="2"/>
</dbReference>
<keyword evidence="7" id="KW-1185">Reference proteome</keyword>
<dbReference type="InterPro" id="IPR001610">
    <property type="entry name" value="PAC"/>
</dbReference>
<dbReference type="CDD" id="cd00130">
    <property type="entry name" value="PAS"/>
    <property type="match status" value="5"/>
</dbReference>
<dbReference type="SMART" id="SM00086">
    <property type="entry name" value="PAC"/>
    <property type="match status" value="5"/>
</dbReference>
<feature type="domain" description="PAC" evidence="3">
    <location>
        <begin position="1036"/>
        <end position="1089"/>
    </location>
</feature>
<dbReference type="SUPFAM" id="SSF55073">
    <property type="entry name" value="Nucleotide cyclase"/>
    <property type="match status" value="1"/>
</dbReference>
<feature type="domain" description="GGDEF" evidence="5">
    <location>
        <begin position="1251"/>
        <end position="1384"/>
    </location>
</feature>
<dbReference type="PROSITE" id="PS50883">
    <property type="entry name" value="EAL"/>
    <property type="match status" value="1"/>
</dbReference>
<dbReference type="InterPro" id="IPR003018">
    <property type="entry name" value="GAF"/>
</dbReference>
<dbReference type="SMART" id="SM00267">
    <property type="entry name" value="GGDEF"/>
    <property type="match status" value="1"/>
</dbReference>
<accession>U7QJX5</accession>
<dbReference type="GO" id="GO:0006355">
    <property type="term" value="P:regulation of DNA-templated transcription"/>
    <property type="evidence" value="ECO:0007669"/>
    <property type="project" value="InterPro"/>
</dbReference>
<dbReference type="PANTHER" id="PTHR44757:SF2">
    <property type="entry name" value="BIOFILM ARCHITECTURE MAINTENANCE PROTEIN MBAA"/>
    <property type="match status" value="1"/>
</dbReference>
<evidence type="ECO:0000256" key="1">
    <source>
        <dbReference type="SAM" id="Phobius"/>
    </source>
</evidence>
<keyword evidence="1" id="KW-0472">Membrane</keyword>
<protein>
    <submittedName>
        <fullName evidence="6">Diguanylate cyclase domain protein</fullName>
    </submittedName>
</protein>
<dbReference type="Pfam" id="PF00563">
    <property type="entry name" value="EAL"/>
    <property type="match status" value="1"/>
</dbReference>
<keyword evidence="1" id="KW-1133">Transmembrane helix</keyword>
<dbReference type="InterPro" id="IPR013655">
    <property type="entry name" value="PAS_fold_3"/>
</dbReference>
<evidence type="ECO:0000259" key="5">
    <source>
        <dbReference type="PROSITE" id="PS50887"/>
    </source>
</evidence>
<dbReference type="SUPFAM" id="SSF55785">
    <property type="entry name" value="PYP-like sensor domain (PAS domain)"/>
    <property type="match status" value="6"/>
</dbReference>
<dbReference type="InterPro" id="IPR000160">
    <property type="entry name" value="GGDEF_dom"/>
</dbReference>
<gene>
    <name evidence="6" type="ORF">M595_1798</name>
</gene>
<feature type="transmembrane region" description="Helical" evidence="1">
    <location>
        <begin position="12"/>
        <end position="31"/>
    </location>
</feature>
<feature type="domain" description="PAS" evidence="2">
    <location>
        <begin position="731"/>
        <end position="802"/>
    </location>
</feature>
<reference evidence="6 7" key="1">
    <citation type="journal article" date="2013" name="Front. Microbiol.">
        <title>Comparative genomic analyses of the cyanobacterium, Lyngbya aestuarii BL J, a powerful hydrogen producer.</title>
        <authorList>
            <person name="Kothari A."/>
            <person name="Vaughn M."/>
            <person name="Garcia-Pichel F."/>
        </authorList>
    </citation>
    <scope>NUCLEOTIDE SEQUENCE [LARGE SCALE GENOMIC DNA]</scope>
    <source>
        <strain evidence="6 7">BL J</strain>
    </source>
</reference>
<dbReference type="SUPFAM" id="SSF141868">
    <property type="entry name" value="EAL domain-like"/>
    <property type="match status" value="1"/>
</dbReference>
<dbReference type="PROSITE" id="PS50887">
    <property type="entry name" value="GGDEF"/>
    <property type="match status" value="1"/>
</dbReference>
<dbReference type="Gene3D" id="3.30.70.270">
    <property type="match status" value="1"/>
</dbReference>
<organism evidence="6 7">
    <name type="scientific">Lyngbya aestuarii BL J</name>
    <dbReference type="NCBI Taxonomy" id="1348334"/>
    <lineage>
        <taxon>Bacteria</taxon>
        <taxon>Bacillati</taxon>
        <taxon>Cyanobacteriota</taxon>
        <taxon>Cyanophyceae</taxon>
        <taxon>Oscillatoriophycideae</taxon>
        <taxon>Oscillatoriales</taxon>
        <taxon>Microcoleaceae</taxon>
        <taxon>Lyngbya</taxon>
    </lineage>
</organism>
<dbReference type="InterPro" id="IPR043128">
    <property type="entry name" value="Rev_trsase/Diguanyl_cyclase"/>
</dbReference>
<dbReference type="InterPro" id="IPR013767">
    <property type="entry name" value="PAS_fold"/>
</dbReference>
<dbReference type="InterPro" id="IPR029016">
    <property type="entry name" value="GAF-like_dom_sf"/>
</dbReference>
<dbReference type="PROSITE" id="PS50113">
    <property type="entry name" value="PAC"/>
    <property type="match status" value="4"/>
</dbReference>
<feature type="domain" description="PAC" evidence="3">
    <location>
        <begin position="676"/>
        <end position="730"/>
    </location>
</feature>
<evidence type="ECO:0000313" key="6">
    <source>
        <dbReference type="EMBL" id="ERT08198.1"/>
    </source>
</evidence>
<dbReference type="InterPro" id="IPR000700">
    <property type="entry name" value="PAS-assoc_C"/>
</dbReference>
<proteinExistence type="predicted"/>
<dbReference type="InterPro" id="IPR000014">
    <property type="entry name" value="PAS"/>
</dbReference>
<evidence type="ECO:0000313" key="7">
    <source>
        <dbReference type="Proteomes" id="UP000017127"/>
    </source>
</evidence>
<dbReference type="NCBIfam" id="TIGR00254">
    <property type="entry name" value="GGDEF"/>
    <property type="match status" value="1"/>
</dbReference>
<dbReference type="Gene3D" id="3.30.450.40">
    <property type="match status" value="1"/>
</dbReference>
<dbReference type="NCBIfam" id="TIGR00229">
    <property type="entry name" value="sensory_box"/>
    <property type="match status" value="5"/>
</dbReference>
<feature type="domain" description="PAS" evidence="2">
    <location>
        <begin position="959"/>
        <end position="1033"/>
    </location>
</feature>
<dbReference type="CDD" id="cd01949">
    <property type="entry name" value="GGDEF"/>
    <property type="match status" value="1"/>
</dbReference>
<dbReference type="SMART" id="SM00091">
    <property type="entry name" value="PAS"/>
    <property type="match status" value="6"/>
</dbReference>
<evidence type="ECO:0000259" key="3">
    <source>
        <dbReference type="PROSITE" id="PS50113"/>
    </source>
</evidence>
<dbReference type="PROSITE" id="PS50112">
    <property type="entry name" value="PAS"/>
    <property type="match status" value="5"/>
</dbReference>